<gene>
    <name evidence="2" type="ORF">JL111_02155</name>
</gene>
<keyword evidence="1" id="KW-0732">Signal</keyword>
<proteinExistence type="predicted"/>
<feature type="signal peptide" evidence="1">
    <location>
        <begin position="1"/>
        <end position="23"/>
    </location>
</feature>
<feature type="chain" id="PRO_5045480612" description="Secreted protein" evidence="1">
    <location>
        <begin position="24"/>
        <end position="255"/>
    </location>
</feature>
<evidence type="ECO:0008006" key="4">
    <source>
        <dbReference type="Google" id="ProtNLM"/>
    </source>
</evidence>
<sequence>MKRRQFLTHAPLAMAVVAAPVAAAGATVDLPTQTENPTLLALGADLPKTEQAYQDALRAWQAAWAEWAPQWPLAPDVCCNKYGASGYNRELERDLTGAGLRREGETCTWYIKSAEEMECDIERAREALAKDDKRKRSWGKSFRQYRYQEIQDAELGLALLPGYLAERERVRTESNFDAIHVARIKTREALFAFIRRVLTEPSHTSEGLTIKAQACAALNRMHRYDQCMAAMTDTIENSDSMAGLLGQAMLESLNA</sequence>
<comment type="caution">
    <text evidence="2">The sequence shown here is derived from an EMBL/GenBank/DDBJ whole genome shotgun (WGS) entry which is preliminary data.</text>
</comment>
<evidence type="ECO:0000313" key="2">
    <source>
        <dbReference type="EMBL" id="MBL3672278.1"/>
    </source>
</evidence>
<accession>A0ABS1S0S1</accession>
<dbReference type="Proteomes" id="UP000644749">
    <property type="component" value="Unassembled WGS sequence"/>
</dbReference>
<keyword evidence="3" id="KW-1185">Reference proteome</keyword>
<evidence type="ECO:0000313" key="3">
    <source>
        <dbReference type="Proteomes" id="UP000644749"/>
    </source>
</evidence>
<protein>
    <recommendedName>
        <fullName evidence="4">Secreted protein</fullName>
    </recommendedName>
</protein>
<dbReference type="RefSeq" id="WP_191307452.1">
    <property type="nucleotide sequence ID" value="NZ_BNCL01000001.1"/>
</dbReference>
<reference evidence="2 3" key="1">
    <citation type="submission" date="2021-01" db="EMBL/GenBank/DDBJ databases">
        <title>011410 draft genome.</title>
        <authorList>
            <person name="Lang L."/>
        </authorList>
    </citation>
    <scope>NUCLEOTIDE SEQUENCE [LARGE SCALE GENOMIC DNA]</scope>
    <source>
        <strain evidence="2 3">KCTC 42845</strain>
    </source>
</reference>
<dbReference type="EMBL" id="JAESHT010000002">
    <property type="protein sequence ID" value="MBL3672278.1"/>
    <property type="molecule type" value="Genomic_DNA"/>
</dbReference>
<name>A0ABS1S0S1_9RHOB</name>
<evidence type="ECO:0000256" key="1">
    <source>
        <dbReference type="SAM" id="SignalP"/>
    </source>
</evidence>
<organism evidence="2 3">
    <name type="scientific">Paracoccus aerius</name>
    <dbReference type="NCBI Taxonomy" id="1915382"/>
    <lineage>
        <taxon>Bacteria</taxon>
        <taxon>Pseudomonadati</taxon>
        <taxon>Pseudomonadota</taxon>
        <taxon>Alphaproteobacteria</taxon>
        <taxon>Rhodobacterales</taxon>
        <taxon>Paracoccaceae</taxon>
        <taxon>Paracoccus</taxon>
    </lineage>
</organism>